<dbReference type="Pfam" id="PF00168">
    <property type="entry name" value="C2"/>
    <property type="match status" value="3"/>
</dbReference>
<evidence type="ECO:0000256" key="3">
    <source>
        <dbReference type="SAM" id="MobiDB-lite"/>
    </source>
</evidence>
<dbReference type="GO" id="GO:0030672">
    <property type="term" value="C:synaptic vesicle membrane"/>
    <property type="evidence" value="ECO:0007669"/>
    <property type="project" value="TreeGrafter"/>
</dbReference>
<dbReference type="EMBL" id="VIIS01001251">
    <property type="protein sequence ID" value="KAF0300579.1"/>
    <property type="molecule type" value="Genomic_DNA"/>
</dbReference>
<dbReference type="Proteomes" id="UP000440578">
    <property type="component" value="Unassembled WGS sequence"/>
</dbReference>
<name>A0A6A4W5I9_AMPAM</name>
<keyword evidence="5" id="KW-0812">Transmembrane</keyword>
<evidence type="ECO:0000259" key="4">
    <source>
        <dbReference type="PROSITE" id="PS50004"/>
    </source>
</evidence>
<keyword evidence="2" id="KW-0106">Calcium</keyword>
<keyword evidence="6" id="KW-1185">Reference proteome</keyword>
<accession>A0A6A4W5I9</accession>
<feature type="domain" description="C2" evidence="4">
    <location>
        <begin position="346"/>
        <end position="455"/>
    </location>
</feature>
<reference evidence="5 6" key="1">
    <citation type="submission" date="2019-07" db="EMBL/GenBank/DDBJ databases">
        <title>Draft genome assembly of a fouling barnacle, Amphibalanus amphitrite (Darwin, 1854): The first reference genome for Thecostraca.</title>
        <authorList>
            <person name="Kim W."/>
        </authorList>
    </citation>
    <scope>NUCLEOTIDE SEQUENCE [LARGE SCALE GENOMIC DNA]</scope>
    <source>
        <strain evidence="5">SNU_AA5</strain>
        <tissue evidence="5">Soma without cirri and trophi</tissue>
    </source>
</reference>
<dbReference type="InterPro" id="IPR000008">
    <property type="entry name" value="C2_dom"/>
</dbReference>
<dbReference type="SUPFAM" id="SSF49562">
    <property type="entry name" value="C2 domain (Calcium/lipid-binding domain, CaLB)"/>
    <property type="match status" value="3"/>
</dbReference>
<keyword evidence="1" id="KW-0479">Metal-binding</keyword>
<keyword evidence="5" id="KW-0472">Membrane</keyword>
<dbReference type="PANTHER" id="PTHR45911">
    <property type="entry name" value="C2 DOMAIN-CONTAINING PROTEIN"/>
    <property type="match status" value="1"/>
</dbReference>
<comment type="caution">
    <text evidence="5">The sequence shown here is derived from an EMBL/GenBank/DDBJ whole genome shotgun (WGS) entry which is preliminary data.</text>
</comment>
<dbReference type="PRINTS" id="PR00360">
    <property type="entry name" value="C2DOMAIN"/>
</dbReference>
<dbReference type="Gene3D" id="2.60.40.150">
    <property type="entry name" value="C2 domain"/>
    <property type="match status" value="3"/>
</dbReference>
<gene>
    <name evidence="5" type="primary">Mctp1</name>
    <name evidence="5" type="ORF">FJT64_026943</name>
</gene>
<evidence type="ECO:0000313" key="5">
    <source>
        <dbReference type="EMBL" id="KAF0300579.1"/>
    </source>
</evidence>
<evidence type="ECO:0000256" key="1">
    <source>
        <dbReference type="ARBA" id="ARBA00022723"/>
    </source>
</evidence>
<dbReference type="PROSITE" id="PS50004">
    <property type="entry name" value="C2"/>
    <property type="match status" value="3"/>
</dbReference>
<sequence>MRSRRTEDGGQGEADSAAAAAEPAAIPTLVLHVRLLHGRHLVAMDSCGTSDPYVKFKLGSKTVYKSSISYKTLNPVWNETFQVVLQRQFKNLNLKVYDHDWGLNDDFLGQAKIDLSSLPLDQEQELTVALADPDEATVTFTSRHQVAVTSPGQGVVTSLDARDVTGPLGTVSLALRLVPLSDDEVEQLEGSSRCRDEGRQRQQAWSHVVHVVLVEGRDLLSMDVGHTSDPYVKLRLGKEKFKSHTVGHSLSPYWGEECCFHLYPDGCQRLEVEVFDRDQMTVDDFMGSGSLDLSLLSPERSHSVWVPLEEGAGAVRLVITISGTTHVETASDLLCHQHDPPHTEQQIRQLSFPRTLERLTPVGHLSVKVLRARGLAAADLNGRSDPFCVLQLVNRRRQTQTVYKTLEPYWNKVFSLEVNDIHSVLEVTVYDQDKDHAVDFLGKLAIPLLQVCLIA</sequence>
<organism evidence="5 6">
    <name type="scientific">Amphibalanus amphitrite</name>
    <name type="common">Striped barnacle</name>
    <name type="synonym">Balanus amphitrite</name>
    <dbReference type="NCBI Taxonomy" id="1232801"/>
    <lineage>
        <taxon>Eukaryota</taxon>
        <taxon>Metazoa</taxon>
        <taxon>Ecdysozoa</taxon>
        <taxon>Arthropoda</taxon>
        <taxon>Crustacea</taxon>
        <taxon>Multicrustacea</taxon>
        <taxon>Cirripedia</taxon>
        <taxon>Thoracica</taxon>
        <taxon>Thoracicalcarea</taxon>
        <taxon>Balanomorpha</taxon>
        <taxon>Balanoidea</taxon>
        <taxon>Balanidae</taxon>
        <taxon>Amphibalaninae</taxon>
        <taxon>Amphibalanus</taxon>
    </lineage>
</organism>
<evidence type="ECO:0000313" key="6">
    <source>
        <dbReference type="Proteomes" id="UP000440578"/>
    </source>
</evidence>
<dbReference type="PANTHER" id="PTHR45911:SF4">
    <property type="entry name" value="MULTIPLE C2 AND TRANSMEMBRANE DOMAIN-CONTAINING PROTEIN"/>
    <property type="match status" value="1"/>
</dbReference>
<dbReference type="SMART" id="SM00239">
    <property type="entry name" value="C2"/>
    <property type="match status" value="3"/>
</dbReference>
<dbReference type="GO" id="GO:0005509">
    <property type="term" value="F:calcium ion binding"/>
    <property type="evidence" value="ECO:0007669"/>
    <property type="project" value="TreeGrafter"/>
</dbReference>
<feature type="domain" description="C2" evidence="4">
    <location>
        <begin position="190"/>
        <end position="306"/>
    </location>
</feature>
<protein>
    <submittedName>
        <fullName evidence="5">Multiple C2 and transmembrane domain-containing protein 1</fullName>
    </submittedName>
</protein>
<dbReference type="AlphaFoldDB" id="A0A6A4W5I9"/>
<feature type="region of interest" description="Disordered" evidence="3">
    <location>
        <begin position="1"/>
        <end position="20"/>
    </location>
</feature>
<feature type="domain" description="C2" evidence="4">
    <location>
        <begin position="10"/>
        <end position="128"/>
    </location>
</feature>
<dbReference type="OrthoDB" id="6607615at2759"/>
<proteinExistence type="predicted"/>
<dbReference type="GO" id="GO:0046928">
    <property type="term" value="P:regulation of neurotransmitter secretion"/>
    <property type="evidence" value="ECO:0007669"/>
    <property type="project" value="TreeGrafter"/>
</dbReference>
<dbReference type="InterPro" id="IPR035892">
    <property type="entry name" value="C2_domain_sf"/>
</dbReference>
<evidence type="ECO:0000256" key="2">
    <source>
        <dbReference type="ARBA" id="ARBA00022837"/>
    </source>
</evidence>